<accession>A0AB74JCG8</accession>
<evidence type="ECO:0000313" key="2">
    <source>
        <dbReference type="EMBL" id="THX19976.1"/>
    </source>
</evidence>
<dbReference type="AlphaFoldDB" id="A0AB74JCG8"/>
<keyword evidence="1" id="KW-0175">Coiled coil</keyword>
<sequence length="202" mass="23585">MHRWVTNMAKPPTDPRLQRCLTRLEHLFASWEGCNGKPDNHRKDDTEALFEDAYILPTKIFSLERKEQDIKNKLAKLEEVLGSIEERMDEINLSDPQYSALHQEREVALEDKLGESEEILESIQARMDVFLLDDTRNYALHHEREIAVEEQQCLSEEHSSVLAEMAKSKKTSDKAMESNMEILGERHELEWFGRILDHIEPS</sequence>
<dbReference type="Proteomes" id="UP000310374">
    <property type="component" value="Unassembled WGS sequence"/>
</dbReference>
<name>A0AB74JCG8_AURPU</name>
<dbReference type="EMBL" id="QZAT01000308">
    <property type="protein sequence ID" value="THX19976.1"/>
    <property type="molecule type" value="Genomic_DNA"/>
</dbReference>
<protein>
    <submittedName>
        <fullName evidence="2">Uncharacterized protein</fullName>
    </submittedName>
</protein>
<comment type="caution">
    <text evidence="2">The sequence shown here is derived from an EMBL/GenBank/DDBJ whole genome shotgun (WGS) entry which is preliminary data.</text>
</comment>
<gene>
    <name evidence="2" type="ORF">D6D12_10532</name>
</gene>
<proteinExistence type="predicted"/>
<organism evidence="2 3">
    <name type="scientific">Aureobasidium pullulans</name>
    <name type="common">Black yeast</name>
    <name type="synonym">Pullularia pullulans</name>
    <dbReference type="NCBI Taxonomy" id="5580"/>
    <lineage>
        <taxon>Eukaryota</taxon>
        <taxon>Fungi</taxon>
        <taxon>Dikarya</taxon>
        <taxon>Ascomycota</taxon>
        <taxon>Pezizomycotina</taxon>
        <taxon>Dothideomycetes</taxon>
        <taxon>Dothideomycetidae</taxon>
        <taxon>Dothideales</taxon>
        <taxon>Saccotheciaceae</taxon>
        <taxon>Aureobasidium</taxon>
    </lineage>
</organism>
<feature type="coiled-coil region" evidence="1">
    <location>
        <begin position="60"/>
        <end position="94"/>
    </location>
</feature>
<evidence type="ECO:0000256" key="1">
    <source>
        <dbReference type="SAM" id="Coils"/>
    </source>
</evidence>
<evidence type="ECO:0000313" key="3">
    <source>
        <dbReference type="Proteomes" id="UP000310374"/>
    </source>
</evidence>
<reference evidence="2 3" key="1">
    <citation type="submission" date="2018-10" db="EMBL/GenBank/DDBJ databases">
        <title>Fifty Aureobasidium pullulans genomes reveal a recombining polyextremotolerant generalist.</title>
        <authorList>
            <person name="Gostincar C."/>
            <person name="Turk M."/>
            <person name="Zajc J."/>
            <person name="Gunde-Cimerman N."/>
        </authorList>
    </citation>
    <scope>NUCLEOTIDE SEQUENCE [LARGE SCALE GENOMIC DNA]</scope>
    <source>
        <strain evidence="2 3">EXF-10081</strain>
    </source>
</reference>